<name>A0A0E3K2X2_CLOSL</name>
<dbReference type="EMBL" id="CP009933">
    <property type="protein sequence ID" value="AKA71214.1"/>
    <property type="molecule type" value="Genomic_DNA"/>
</dbReference>
<dbReference type="KEGG" id="csq:CSCA_4089"/>
<accession>A0A0E3K2X2</accession>
<dbReference type="RefSeq" id="WP_029162322.1">
    <property type="nucleotide sequence ID" value="NZ_CP009933.1"/>
</dbReference>
<dbReference type="STRING" id="1548.CSCA_4089"/>
<evidence type="ECO:0000313" key="2">
    <source>
        <dbReference type="Proteomes" id="UP000033115"/>
    </source>
</evidence>
<dbReference type="HOGENOM" id="CLU_2492414_0_0_9"/>
<reference evidence="1 2" key="1">
    <citation type="journal article" date="2015" name="J. Biotechnol.">
        <title>Complete genome sequence of a malodorant-producing acetogen, Clostridium scatologenes ATCC 25775(T).</title>
        <authorList>
            <person name="Zhu Z."/>
            <person name="Guo T."/>
            <person name="Zheng H."/>
            <person name="Song T."/>
            <person name="Ouyang P."/>
            <person name="Xie J."/>
        </authorList>
    </citation>
    <scope>NUCLEOTIDE SEQUENCE [LARGE SCALE GENOMIC DNA]</scope>
    <source>
        <strain evidence="1 2">ATCC 25775</strain>
    </source>
</reference>
<evidence type="ECO:0000313" key="1">
    <source>
        <dbReference type="EMBL" id="AKA71214.1"/>
    </source>
</evidence>
<proteinExistence type="predicted"/>
<protein>
    <submittedName>
        <fullName evidence="1">Uncharacterized protein</fullName>
    </submittedName>
</protein>
<organism evidence="1 2">
    <name type="scientific">Clostridium scatologenes</name>
    <dbReference type="NCBI Taxonomy" id="1548"/>
    <lineage>
        <taxon>Bacteria</taxon>
        <taxon>Bacillati</taxon>
        <taxon>Bacillota</taxon>
        <taxon>Clostridia</taxon>
        <taxon>Eubacteriales</taxon>
        <taxon>Clostridiaceae</taxon>
        <taxon>Clostridium</taxon>
    </lineage>
</organism>
<sequence length="86" mass="9917">MGSAIYSKIISSGGKQTNTKENTIINFSHSLLQLTIETFDKTLHIRIDNSDVIEIDTDRVFIINEMQIENMTIIDSNVEYRWTGMY</sequence>
<dbReference type="Proteomes" id="UP000033115">
    <property type="component" value="Chromosome"/>
</dbReference>
<keyword evidence="2" id="KW-1185">Reference proteome</keyword>
<dbReference type="AlphaFoldDB" id="A0A0E3K2X2"/>
<gene>
    <name evidence="1" type="ORF">CSCA_4089</name>
</gene>